<keyword evidence="2" id="KW-1133">Transmembrane helix</keyword>
<accession>I0GQG8</accession>
<dbReference type="PATRIC" id="fig|927704.6.peg.1336"/>
<evidence type="ECO:0000313" key="3">
    <source>
        <dbReference type="EMBL" id="BAL83005.1"/>
    </source>
</evidence>
<evidence type="ECO:0000256" key="2">
    <source>
        <dbReference type="SAM" id="Phobius"/>
    </source>
</evidence>
<dbReference type="HOGENOM" id="CLU_701872_0_0_9"/>
<evidence type="ECO:0000313" key="4">
    <source>
        <dbReference type="Proteomes" id="UP000007887"/>
    </source>
</evidence>
<dbReference type="AlphaFoldDB" id="I0GQG8"/>
<gene>
    <name evidence="3" type="ordered locus">SELR_12970</name>
</gene>
<protein>
    <recommendedName>
        <fullName evidence="5">5-bromo-4-chloroindolyl phosphate hydrolysis protein</fullName>
    </recommendedName>
</protein>
<keyword evidence="1" id="KW-0175">Coiled coil</keyword>
<dbReference type="Proteomes" id="UP000007887">
    <property type="component" value="Chromosome"/>
</dbReference>
<dbReference type="KEGG" id="sri:SELR_12970"/>
<dbReference type="OrthoDB" id="9987904at2"/>
<feature type="coiled-coil region" evidence="1">
    <location>
        <begin position="327"/>
        <end position="354"/>
    </location>
</feature>
<organism evidence="3 4">
    <name type="scientific">Selenomonas ruminantium subsp. lactilytica (strain NBRC 103574 / TAM6421)</name>
    <dbReference type="NCBI Taxonomy" id="927704"/>
    <lineage>
        <taxon>Bacteria</taxon>
        <taxon>Bacillati</taxon>
        <taxon>Bacillota</taxon>
        <taxon>Negativicutes</taxon>
        <taxon>Selenomonadales</taxon>
        <taxon>Selenomonadaceae</taxon>
        <taxon>Selenomonas</taxon>
    </lineage>
</organism>
<feature type="transmembrane region" description="Helical" evidence="2">
    <location>
        <begin position="121"/>
        <end position="145"/>
    </location>
</feature>
<dbReference type="EMBL" id="AP012292">
    <property type="protein sequence ID" value="BAL83005.1"/>
    <property type="molecule type" value="Genomic_DNA"/>
</dbReference>
<keyword evidence="2" id="KW-0472">Membrane</keyword>
<sequence>MAGTWQWNDFIEELSGEELRNYAREHNRFIYPYDILTGSDIAMFKNVKVKDAKKRFIICPLDDMNEKDTKDGQVIYEIESWARMCDWESCADDSYEGAIARWNKQMKKTAAKMMKPPLRRFVAMESSSMVTNIFLWGVLFFLFSFNSSVSDFFHSHYILTSLLFGVLCSNIKNIFTKSYGEEIPRETLRSWAGVSTHKFNEAFYEKAMRQWETLRQLCENSVPLYLLWRRGKLQSNALLPIETADDGQDTTGKIYCQEIRDSLRGQTEEISDIRTRISDKAVKRYVENILKVLQEMQQAVSFTESSAKVLAARRIVSYWNDELIALLKSYMDLLNNSSEEAADTKEKIEAVLQDLYPVYKKELGRITKAETIEIDVAIDIMRKEIDQVLNKER</sequence>
<proteinExistence type="predicted"/>
<reference evidence="3 4" key="1">
    <citation type="submission" date="2011-10" db="EMBL/GenBank/DDBJ databases">
        <title>Whole genome sequence of Selenomonas ruminantium subsp. lactilytica TAM6421.</title>
        <authorList>
            <person name="Oguchi A."/>
            <person name="Ankai A."/>
            <person name="Kaneko J."/>
            <person name="Yamada-Narita S."/>
            <person name="Fukui S."/>
            <person name="Takahashi M."/>
            <person name="Onodera T."/>
            <person name="Kojima S."/>
            <person name="Fushimi T."/>
            <person name="Abe N."/>
            <person name="Kamio Y."/>
            <person name="Yamazaki S."/>
            <person name="Fujita N."/>
        </authorList>
    </citation>
    <scope>NUCLEOTIDE SEQUENCE [LARGE SCALE GENOMIC DNA]</scope>
    <source>
        <strain evidence="4">NBRC 103574 / TAM6421</strain>
    </source>
</reference>
<evidence type="ECO:0008006" key="5">
    <source>
        <dbReference type="Google" id="ProtNLM"/>
    </source>
</evidence>
<name>I0GQG8_SELRL</name>
<evidence type="ECO:0000256" key="1">
    <source>
        <dbReference type="SAM" id="Coils"/>
    </source>
</evidence>
<keyword evidence="2" id="KW-0812">Transmembrane</keyword>
<dbReference type="RefSeq" id="WP_014424442.1">
    <property type="nucleotide sequence ID" value="NC_017068.1"/>
</dbReference>
<feature type="transmembrane region" description="Helical" evidence="2">
    <location>
        <begin position="157"/>
        <end position="175"/>
    </location>
</feature>